<evidence type="ECO:0000313" key="3">
    <source>
        <dbReference type="EMBL" id="TDG91078.1"/>
    </source>
</evidence>
<dbReference type="AlphaFoldDB" id="A0A269YD61"/>
<evidence type="ECO:0000313" key="6">
    <source>
        <dbReference type="Proteomes" id="UP000294668"/>
    </source>
</evidence>
<reference evidence="1 4" key="1">
    <citation type="journal article" date="2017" name="Biosci Microbiota Food Health">
        <title>Genomic characterization reconfirms the taxonomic status of Lactobacillus parakefiri.</title>
        <authorList>
            <person name="Tanizawa Y."/>
            <person name="Kobayashi H."/>
            <person name="Kaminuma E."/>
            <person name="Sakamoto M."/>
            <person name="Ohkuma M."/>
            <person name="Nakamura Y."/>
            <person name="Arita M."/>
            <person name="Tohno M."/>
        </authorList>
    </citation>
    <scope>NUCLEOTIDE SEQUENCE [LARGE SCALE GENOMIC DNA]</scope>
    <source>
        <strain evidence="1 4">JCM 8573</strain>
    </source>
</reference>
<dbReference type="Proteomes" id="UP000214739">
    <property type="component" value="Unassembled WGS sequence"/>
</dbReference>
<dbReference type="Proteomes" id="UP000216802">
    <property type="component" value="Unassembled WGS sequence"/>
</dbReference>
<evidence type="ECO:0000313" key="4">
    <source>
        <dbReference type="Proteomes" id="UP000214739"/>
    </source>
</evidence>
<organism evidence="2 5">
    <name type="scientific">Lentilactobacillus parakefiri</name>
    <dbReference type="NCBI Taxonomy" id="152332"/>
    <lineage>
        <taxon>Bacteria</taxon>
        <taxon>Bacillati</taxon>
        <taxon>Bacillota</taxon>
        <taxon>Bacilli</taxon>
        <taxon>Lactobacillales</taxon>
        <taxon>Lactobacillaceae</taxon>
        <taxon>Lentilactobacillus</taxon>
    </lineage>
</organism>
<keyword evidence="6" id="KW-1185">Reference proteome</keyword>
<evidence type="ECO:0000313" key="2">
    <source>
        <dbReference type="EMBL" id="PAK83472.1"/>
    </source>
</evidence>
<proteinExistence type="predicted"/>
<dbReference type="EMBL" id="PUFL01000058">
    <property type="protein sequence ID" value="TDG91078.1"/>
    <property type="molecule type" value="Genomic_DNA"/>
</dbReference>
<dbReference type="InterPro" id="IPR011990">
    <property type="entry name" value="TPR-like_helical_dom_sf"/>
</dbReference>
<evidence type="ECO:0008006" key="7">
    <source>
        <dbReference type="Google" id="ProtNLM"/>
    </source>
</evidence>
<dbReference type="EMBL" id="NCXI01000040">
    <property type="protein sequence ID" value="PAK83472.1"/>
    <property type="molecule type" value="Genomic_DNA"/>
</dbReference>
<reference evidence="2 5" key="2">
    <citation type="submission" date="2017-04" db="EMBL/GenBank/DDBJ databases">
        <title>Kefir bacterial isolates.</title>
        <authorList>
            <person name="Kim Y."/>
            <person name="Blasche S."/>
            <person name="Patil K.R."/>
        </authorList>
    </citation>
    <scope>NUCLEOTIDE SEQUENCE [LARGE SCALE GENOMIC DNA]</scope>
    <source>
        <strain evidence="2 5">OG2</strain>
    </source>
</reference>
<evidence type="ECO:0000313" key="1">
    <source>
        <dbReference type="EMBL" id="GAW72719.1"/>
    </source>
</evidence>
<comment type="caution">
    <text evidence="2">The sequence shown here is derived from an EMBL/GenBank/DDBJ whole genome shotgun (WGS) entry which is preliminary data.</text>
</comment>
<evidence type="ECO:0000313" key="5">
    <source>
        <dbReference type="Proteomes" id="UP000216802"/>
    </source>
</evidence>
<gene>
    <name evidence="2" type="ORF">B8W98_06570</name>
    <name evidence="3" type="ORF">C5L28_001613</name>
    <name evidence="1" type="ORF">LPKJCM_01849</name>
</gene>
<dbReference type="EMBL" id="BDGB01000080">
    <property type="protein sequence ID" value="GAW72719.1"/>
    <property type="molecule type" value="Genomic_DNA"/>
</dbReference>
<dbReference type="Proteomes" id="UP000294668">
    <property type="component" value="Unassembled WGS sequence"/>
</dbReference>
<name>A0A269YD61_9LACO</name>
<reference evidence="3" key="4">
    <citation type="submission" date="2019-02" db="EMBL/GenBank/DDBJ databases">
        <authorList>
            <person name="Buron G."/>
            <person name="Chaylann A."/>
            <person name="Dolejs I."/>
            <person name="Forster J."/>
            <person name="Miks M.H."/>
        </authorList>
    </citation>
    <scope>NUCLEOTIDE SEQUENCE</scope>
    <source>
        <strain evidence="3">DSM 10551</strain>
    </source>
</reference>
<accession>A0A269YD61</accession>
<sequence length="309" mass="35541">MIEITKNDQIILRSAEEDLQDGRYHQVVNKAEHLLEKYPQSLKLNDLYANALYHLKQYTEASQIVSDFAEDFVADPKYQEDAIAIFLANNLFMSAREVLAQAPAFKKAEWQQSVMTAEQEYREQQSTALTAKSREFAYLGALSVPEQVHEIKAARQLPLSEYLSAAKRLLNDPFGWQVSKTQVLLQLMRVKVSENVDLNWLDGRTYTISLDELKPLEKIDPFVDVLQIVEQQFAVKDPIKLSLLEKELFTQSNYIYPYFTEVMTDPVFWAQAIIAQSFGEPLSAKTQAQEKMLSWISQIHDQEIKIGLI</sequence>
<dbReference type="Gene3D" id="1.25.40.10">
    <property type="entry name" value="Tetratricopeptide repeat domain"/>
    <property type="match status" value="1"/>
</dbReference>
<dbReference type="OrthoDB" id="1655898at2"/>
<reference evidence="3 6" key="3">
    <citation type="journal article" date="2019" name="Appl. Microbiol. Biotechnol.">
        <title>Uncovering carbohydrate metabolism through a genotype-phenotype association study of 56 lactic acid bacteria genomes.</title>
        <authorList>
            <person name="Buron-Moles G."/>
            <person name="Chailyan A."/>
            <person name="Dolejs I."/>
            <person name="Forster J."/>
            <person name="Miks M.H."/>
        </authorList>
    </citation>
    <scope>NUCLEOTIDE SEQUENCE [LARGE SCALE GENOMIC DNA]</scope>
    <source>
        <strain evidence="3 6">DSM 10551</strain>
    </source>
</reference>
<dbReference type="RefSeq" id="WP_057962164.1">
    <property type="nucleotide sequence ID" value="NZ_BAAAXO010000049.1"/>
</dbReference>
<protein>
    <recommendedName>
        <fullName evidence="7">Hydrolase</fullName>
    </recommendedName>
</protein>